<dbReference type="GO" id="GO:0015031">
    <property type="term" value="P:protein transport"/>
    <property type="evidence" value="ECO:0007669"/>
    <property type="project" value="UniProtKB-KW"/>
</dbReference>
<accession>A0A3S3PSU1</accession>
<name>A0A3S3PSU1_9MAGN</name>
<reference evidence="13 14" key="1">
    <citation type="journal article" date="2019" name="Nat. Plants">
        <title>Stout camphor tree genome fills gaps in understanding of flowering plant genome evolution.</title>
        <authorList>
            <person name="Chaw S.M."/>
            <person name="Liu Y.C."/>
            <person name="Wu Y.W."/>
            <person name="Wang H.Y."/>
            <person name="Lin C.I."/>
            <person name="Wu C.S."/>
            <person name="Ke H.M."/>
            <person name="Chang L.Y."/>
            <person name="Hsu C.Y."/>
            <person name="Yang H.T."/>
            <person name="Sudianto E."/>
            <person name="Hsu M.H."/>
            <person name="Wu K.P."/>
            <person name="Wang L.N."/>
            <person name="Leebens-Mack J.H."/>
            <person name="Tsai I.J."/>
        </authorList>
    </citation>
    <scope>NUCLEOTIDE SEQUENCE [LARGE SCALE GENOMIC DNA]</scope>
    <source>
        <strain evidence="14">cv. Chaw 1501</strain>
        <tissue evidence="13">Young leaves</tissue>
    </source>
</reference>
<evidence type="ECO:0000256" key="10">
    <source>
        <dbReference type="ARBA" id="ARBA00023136"/>
    </source>
</evidence>
<evidence type="ECO:0000256" key="1">
    <source>
        <dbReference type="ARBA" id="ARBA00004389"/>
    </source>
</evidence>
<keyword evidence="14" id="KW-1185">Reference proteome</keyword>
<evidence type="ECO:0000256" key="7">
    <source>
        <dbReference type="ARBA" id="ARBA00022892"/>
    </source>
</evidence>
<dbReference type="Gene3D" id="2.130.10.10">
    <property type="entry name" value="YVTN repeat-like/Quinoprotein amine dehydrogenase"/>
    <property type="match status" value="1"/>
</dbReference>
<dbReference type="GO" id="GO:0005085">
    <property type="term" value="F:guanyl-nucleotide exchange factor activity"/>
    <property type="evidence" value="ECO:0007669"/>
    <property type="project" value="InterPro"/>
</dbReference>
<evidence type="ECO:0000256" key="5">
    <source>
        <dbReference type="ARBA" id="ARBA00022737"/>
    </source>
</evidence>
<proteinExistence type="predicted"/>
<keyword evidence="10 12" id="KW-0472">Membrane</keyword>
<dbReference type="InterPro" id="IPR011047">
    <property type="entry name" value="Quinoprotein_ADH-like_sf"/>
</dbReference>
<keyword evidence="6" id="KW-0256">Endoplasmic reticulum</keyword>
<evidence type="ECO:0000256" key="11">
    <source>
        <dbReference type="SAM" id="MobiDB-lite"/>
    </source>
</evidence>
<gene>
    <name evidence="13" type="ORF">CKAN_00032800</name>
</gene>
<evidence type="ECO:0000256" key="12">
    <source>
        <dbReference type="SAM" id="Phobius"/>
    </source>
</evidence>
<evidence type="ECO:0000256" key="9">
    <source>
        <dbReference type="ARBA" id="ARBA00022989"/>
    </source>
</evidence>
<keyword evidence="2" id="KW-0813">Transport</keyword>
<sequence>MGKRGKPSPPCCKKYGLPLYCASWIPLQKIKEKQQQDEPKEEQGNEVVSEQLSTDELEYLVLGGGGGEGRSGLKNALLLTQFNFSSRSLLDHLVNKLETGGDLPYRMAVHPGGEGLICSFPTCSRWFEWDVSDSMEAQLALKSSEQTMTQLEDVGLQLALTFNTEGSLLATGGEDGRLRVFKWPSMEVILDQADAHASVKDLDFSLDGKFLISLRNSGPCRVWDLTSLTAVASLTRENGEVFGFCRFSQRTDSNQILYLTSMQGQQGGVVSWNTTSWARVGSKKLVRDPISAFDVSADGNLLAIGTIEGDIAIIDSTNMQVKTMVKAAHLGLVTALTFSHDCRAVASTSFDSSARVTIIEDKKKNGLNMWVMIFVIILAIVAYFLKERGLFSDVYTELKGWAS</sequence>
<keyword evidence="9 12" id="KW-1133">Transmembrane helix</keyword>
<evidence type="ECO:0000256" key="2">
    <source>
        <dbReference type="ARBA" id="ARBA00022448"/>
    </source>
</evidence>
<dbReference type="FunFam" id="2.130.10.10:FF:000612">
    <property type="entry name" value="SEC12-like protein 2"/>
    <property type="match status" value="1"/>
</dbReference>
<dbReference type="SUPFAM" id="SSF50998">
    <property type="entry name" value="Quinoprotein alcohol dehydrogenase-like"/>
    <property type="match status" value="1"/>
</dbReference>
<dbReference type="Proteomes" id="UP000283530">
    <property type="component" value="Unassembled WGS sequence"/>
</dbReference>
<organism evidence="13 14">
    <name type="scientific">Cinnamomum micranthum f. kanehirae</name>
    <dbReference type="NCBI Taxonomy" id="337451"/>
    <lineage>
        <taxon>Eukaryota</taxon>
        <taxon>Viridiplantae</taxon>
        <taxon>Streptophyta</taxon>
        <taxon>Embryophyta</taxon>
        <taxon>Tracheophyta</taxon>
        <taxon>Spermatophyta</taxon>
        <taxon>Magnoliopsida</taxon>
        <taxon>Magnoliidae</taxon>
        <taxon>Laurales</taxon>
        <taxon>Lauraceae</taxon>
        <taxon>Cinnamomum</taxon>
    </lineage>
</organism>
<dbReference type="InterPro" id="IPR015943">
    <property type="entry name" value="WD40/YVTN_repeat-like_dom_sf"/>
</dbReference>
<feature type="compositionally biased region" description="Basic and acidic residues" evidence="11">
    <location>
        <begin position="32"/>
        <end position="43"/>
    </location>
</feature>
<evidence type="ECO:0000313" key="14">
    <source>
        <dbReference type="Proteomes" id="UP000283530"/>
    </source>
</evidence>
<feature type="transmembrane region" description="Helical" evidence="12">
    <location>
        <begin position="367"/>
        <end position="385"/>
    </location>
</feature>
<dbReference type="EMBL" id="QPKB01000001">
    <property type="protein sequence ID" value="RWR72127.1"/>
    <property type="molecule type" value="Genomic_DNA"/>
</dbReference>
<dbReference type="SMART" id="SM00320">
    <property type="entry name" value="WD40"/>
    <property type="match status" value="4"/>
</dbReference>
<keyword evidence="5" id="KW-0677">Repeat</keyword>
<comment type="subcellular location">
    <subcellularLocation>
        <location evidence="1">Endoplasmic reticulum membrane</location>
        <topology evidence="1">Single-pass membrane protein</topology>
    </subcellularLocation>
</comment>
<feature type="region of interest" description="Disordered" evidence="11">
    <location>
        <begin position="32"/>
        <end position="51"/>
    </location>
</feature>
<dbReference type="PANTHER" id="PTHR23284:SF0">
    <property type="entry name" value="PROLACTIN REGULATORY ELEMENT-BINDING PROTEIN"/>
    <property type="match status" value="1"/>
</dbReference>
<dbReference type="GO" id="GO:0005789">
    <property type="term" value="C:endoplasmic reticulum membrane"/>
    <property type="evidence" value="ECO:0007669"/>
    <property type="project" value="UniProtKB-SubCell"/>
</dbReference>
<dbReference type="STRING" id="337451.A0A3S3PSU1"/>
<keyword evidence="8" id="KW-0653">Protein transport</keyword>
<dbReference type="Pfam" id="PF00400">
    <property type="entry name" value="WD40"/>
    <property type="match status" value="2"/>
</dbReference>
<evidence type="ECO:0000256" key="3">
    <source>
        <dbReference type="ARBA" id="ARBA00022574"/>
    </source>
</evidence>
<evidence type="ECO:0000256" key="4">
    <source>
        <dbReference type="ARBA" id="ARBA00022692"/>
    </source>
</evidence>
<keyword evidence="7" id="KW-0931">ER-Golgi transport</keyword>
<evidence type="ECO:0000313" key="13">
    <source>
        <dbReference type="EMBL" id="RWR72127.1"/>
    </source>
</evidence>
<dbReference type="GO" id="GO:0006888">
    <property type="term" value="P:endoplasmic reticulum to Golgi vesicle-mediated transport"/>
    <property type="evidence" value="ECO:0007669"/>
    <property type="project" value="TreeGrafter"/>
</dbReference>
<dbReference type="AlphaFoldDB" id="A0A3S3PSU1"/>
<dbReference type="InterPro" id="IPR045260">
    <property type="entry name" value="Sec12-like"/>
</dbReference>
<keyword evidence="4 12" id="KW-0812">Transmembrane</keyword>
<evidence type="ECO:0000256" key="6">
    <source>
        <dbReference type="ARBA" id="ARBA00022824"/>
    </source>
</evidence>
<dbReference type="InterPro" id="IPR001680">
    <property type="entry name" value="WD40_rpt"/>
</dbReference>
<dbReference type="PANTHER" id="PTHR23284">
    <property type="entry name" value="PROLACTIN REGULATORY ELEMENT BINDING PROTEIN"/>
    <property type="match status" value="1"/>
</dbReference>
<comment type="caution">
    <text evidence="13">The sequence shown here is derived from an EMBL/GenBank/DDBJ whole genome shotgun (WGS) entry which is preliminary data.</text>
</comment>
<protein>
    <submittedName>
        <fullName evidence="13">SEC12-like protein 2</fullName>
    </submittedName>
</protein>
<keyword evidence="3" id="KW-0853">WD repeat</keyword>
<evidence type="ECO:0000256" key="8">
    <source>
        <dbReference type="ARBA" id="ARBA00022927"/>
    </source>
</evidence>
<dbReference type="OrthoDB" id="2013972at2759"/>
<dbReference type="GO" id="GO:0003400">
    <property type="term" value="P:regulation of COPII vesicle coating"/>
    <property type="evidence" value="ECO:0007669"/>
    <property type="project" value="TreeGrafter"/>
</dbReference>